<dbReference type="InterPro" id="IPR029787">
    <property type="entry name" value="Nucleotide_cyclase"/>
</dbReference>
<dbReference type="Gene3D" id="3.30.70.270">
    <property type="match status" value="1"/>
</dbReference>
<proteinExistence type="predicted"/>
<dbReference type="SMART" id="SM00052">
    <property type="entry name" value="EAL"/>
    <property type="match status" value="1"/>
</dbReference>
<dbReference type="CDD" id="cd01948">
    <property type="entry name" value="EAL"/>
    <property type="match status" value="1"/>
</dbReference>
<dbReference type="OrthoDB" id="23692at2"/>
<sequence length="558" mass="58620">MADAREDAGSRLGLGLVEWTPGPGEGPRDMPAPAARLAHADPALAALLGRPGEDLAGVPAEQVLAPPVWTALRTATSSPVEATLPRPTGPGLTVVLHWSLQGPGRLLLAVEDVTSRRRLLRSLQRKALYDPLTGLPNRVLFLEHLEQALRDAQRSGRPAAVAFVDVDDLKAVNEVLGHEAGDELLITVAHRLRRSLRASDVAGRLSGDEFAVVCPRLNGAQELSAIGERLLTTVAGACMLGGREVAASVSVGLAQTGGAPVSSAAALLGHADEALRRAKRRGKRQYVVFDAALDDELRARRAVESELSDALAGGQLRVHYQPVVDLTAGRVVGAEALLRWQHPVRGLLGPDEFLPLAEDTGAIVELGRWVLDQACAQAALWRAQRPGVTVAVNVSPRQLGRGDVALAVEESLERHGLDPGGLRIEVTESALTESSSARSELWEIDASGVPVGIDDFGTGYASLSYLRQLPVGFIKIDRSFVADMVSDPDQHAIVASVTSLALALGIGVVAEGVETGAQAEALVALGCTTAQGFLYARPMPAEELALLSPGRVGARAGS</sequence>
<feature type="domain" description="EAL" evidence="2">
    <location>
        <begin position="300"/>
        <end position="552"/>
    </location>
</feature>
<dbReference type="PROSITE" id="PS50883">
    <property type="entry name" value="EAL"/>
    <property type="match status" value="1"/>
</dbReference>
<dbReference type="NCBIfam" id="TIGR00254">
    <property type="entry name" value="GGDEF"/>
    <property type="match status" value="1"/>
</dbReference>
<dbReference type="Gene3D" id="3.20.20.450">
    <property type="entry name" value="EAL domain"/>
    <property type="match status" value="1"/>
</dbReference>
<name>A0A420XJY0_9ACTN</name>
<reference evidence="4 5" key="1">
    <citation type="submission" date="2018-10" db="EMBL/GenBank/DDBJ databases">
        <title>Genomic Encyclopedia of Archaeal and Bacterial Type Strains, Phase II (KMG-II): from individual species to whole genera.</title>
        <authorList>
            <person name="Goeker M."/>
        </authorList>
    </citation>
    <scope>NUCLEOTIDE SEQUENCE [LARGE SCALE GENOMIC DNA]</scope>
    <source>
        <strain evidence="4 5">RP-AC37</strain>
    </source>
</reference>
<dbReference type="PANTHER" id="PTHR44757">
    <property type="entry name" value="DIGUANYLATE CYCLASE DGCP"/>
    <property type="match status" value="1"/>
</dbReference>
<dbReference type="Pfam" id="PF00563">
    <property type="entry name" value="EAL"/>
    <property type="match status" value="1"/>
</dbReference>
<comment type="caution">
    <text evidence="4">The sequence shown here is derived from an EMBL/GenBank/DDBJ whole genome shotgun (WGS) entry which is preliminary data.</text>
</comment>
<dbReference type="InterPro" id="IPR052155">
    <property type="entry name" value="Biofilm_reg_signaling"/>
</dbReference>
<dbReference type="SUPFAM" id="SSF141868">
    <property type="entry name" value="EAL domain-like"/>
    <property type="match status" value="1"/>
</dbReference>
<dbReference type="InterPro" id="IPR043128">
    <property type="entry name" value="Rev_trsase/Diguanyl_cyclase"/>
</dbReference>
<dbReference type="AlphaFoldDB" id="A0A420XJY0"/>
<dbReference type="Pfam" id="PF00990">
    <property type="entry name" value="GGDEF"/>
    <property type="match status" value="1"/>
</dbReference>
<dbReference type="Proteomes" id="UP000281955">
    <property type="component" value="Unassembled WGS sequence"/>
</dbReference>
<dbReference type="InterPro" id="IPR035919">
    <property type="entry name" value="EAL_sf"/>
</dbReference>
<dbReference type="InterPro" id="IPR001633">
    <property type="entry name" value="EAL_dom"/>
</dbReference>
<feature type="domain" description="GGDEF" evidence="3">
    <location>
        <begin position="157"/>
        <end position="291"/>
    </location>
</feature>
<protein>
    <submittedName>
        <fullName evidence="4">Diguanylate cyclase (GGDEF)-like protein</fullName>
    </submittedName>
</protein>
<dbReference type="SMART" id="SM00267">
    <property type="entry name" value="GGDEF"/>
    <property type="match status" value="1"/>
</dbReference>
<accession>A0A420XJY0</accession>
<evidence type="ECO:0000259" key="2">
    <source>
        <dbReference type="PROSITE" id="PS50883"/>
    </source>
</evidence>
<dbReference type="InterPro" id="IPR000160">
    <property type="entry name" value="GGDEF_dom"/>
</dbReference>
<organism evidence="4 5">
    <name type="scientific">Motilibacter peucedani</name>
    <dbReference type="NCBI Taxonomy" id="598650"/>
    <lineage>
        <taxon>Bacteria</taxon>
        <taxon>Bacillati</taxon>
        <taxon>Actinomycetota</taxon>
        <taxon>Actinomycetes</taxon>
        <taxon>Motilibacterales</taxon>
        <taxon>Motilibacteraceae</taxon>
        <taxon>Motilibacter</taxon>
    </lineage>
</organism>
<keyword evidence="5" id="KW-1185">Reference proteome</keyword>
<dbReference type="EMBL" id="RBWV01000017">
    <property type="protein sequence ID" value="RKS68032.1"/>
    <property type="molecule type" value="Genomic_DNA"/>
</dbReference>
<evidence type="ECO:0000313" key="5">
    <source>
        <dbReference type="Proteomes" id="UP000281955"/>
    </source>
</evidence>
<gene>
    <name evidence="4" type="ORF">CLV35_3939</name>
</gene>
<dbReference type="PANTHER" id="PTHR44757:SF2">
    <property type="entry name" value="BIOFILM ARCHITECTURE MAINTENANCE PROTEIN MBAA"/>
    <property type="match status" value="1"/>
</dbReference>
<dbReference type="RefSeq" id="WP_121195167.1">
    <property type="nucleotide sequence ID" value="NZ_RBWV01000017.1"/>
</dbReference>
<dbReference type="SUPFAM" id="SSF55073">
    <property type="entry name" value="Nucleotide cyclase"/>
    <property type="match status" value="1"/>
</dbReference>
<evidence type="ECO:0000256" key="1">
    <source>
        <dbReference type="SAM" id="MobiDB-lite"/>
    </source>
</evidence>
<dbReference type="PROSITE" id="PS50887">
    <property type="entry name" value="GGDEF"/>
    <property type="match status" value="1"/>
</dbReference>
<dbReference type="InParanoid" id="A0A420XJY0"/>
<feature type="region of interest" description="Disordered" evidence="1">
    <location>
        <begin position="1"/>
        <end position="28"/>
    </location>
</feature>
<dbReference type="CDD" id="cd01949">
    <property type="entry name" value="GGDEF"/>
    <property type="match status" value="1"/>
</dbReference>
<evidence type="ECO:0000313" key="4">
    <source>
        <dbReference type="EMBL" id="RKS68032.1"/>
    </source>
</evidence>
<evidence type="ECO:0000259" key="3">
    <source>
        <dbReference type="PROSITE" id="PS50887"/>
    </source>
</evidence>